<protein>
    <submittedName>
        <fullName evidence="1">SAM-dependent methyltransferase</fullName>
    </submittedName>
</protein>
<gene>
    <name evidence="1" type="ORF">ETP43_10135</name>
</gene>
<dbReference type="GO" id="GO:0032259">
    <property type="term" value="P:methylation"/>
    <property type="evidence" value="ECO:0007669"/>
    <property type="project" value="UniProtKB-KW"/>
</dbReference>
<dbReference type="InterPro" id="IPR006901">
    <property type="entry name" value="TrmK"/>
</dbReference>
<dbReference type="Gene3D" id="1.10.287.1890">
    <property type="match status" value="1"/>
</dbReference>
<reference evidence="1 2" key="1">
    <citation type="submission" date="2019-01" db="EMBL/GenBank/DDBJ databases">
        <title>Blautia sp. nov. KGMB01111 isolated human feces.</title>
        <authorList>
            <person name="Park J.-E."/>
            <person name="Kim J.-S."/>
            <person name="Park S.-H."/>
        </authorList>
    </citation>
    <scope>NUCLEOTIDE SEQUENCE [LARGE SCALE GENOMIC DNA]</scope>
    <source>
        <strain evidence="1 2">KGMB01111</strain>
    </source>
</reference>
<keyword evidence="1" id="KW-0808">Transferase</keyword>
<dbReference type="OrthoDB" id="5881184at2"/>
<dbReference type="GO" id="GO:0160105">
    <property type="term" value="F:tRNA (adenine(22)-N1)-methyltransferase activity"/>
    <property type="evidence" value="ECO:0007669"/>
    <property type="project" value="InterPro"/>
</dbReference>
<evidence type="ECO:0000313" key="2">
    <source>
        <dbReference type="Proteomes" id="UP000290106"/>
    </source>
</evidence>
<proteinExistence type="predicted"/>
<dbReference type="SUPFAM" id="SSF53335">
    <property type="entry name" value="S-adenosyl-L-methionine-dependent methyltransferases"/>
    <property type="match status" value="1"/>
</dbReference>
<comment type="caution">
    <text evidence="1">The sequence shown here is derived from an EMBL/GenBank/DDBJ whole genome shotgun (WGS) entry which is preliminary data.</text>
</comment>
<dbReference type="Proteomes" id="UP000290106">
    <property type="component" value="Unassembled WGS sequence"/>
</dbReference>
<dbReference type="PIRSF" id="PIRSF018637">
    <property type="entry name" value="TrmK"/>
    <property type="match status" value="1"/>
</dbReference>
<dbReference type="InterPro" id="IPR029063">
    <property type="entry name" value="SAM-dependent_MTases_sf"/>
</dbReference>
<dbReference type="RefSeq" id="WP_129257965.1">
    <property type="nucleotide sequence ID" value="NZ_SDKC01000001.1"/>
</dbReference>
<keyword evidence="2" id="KW-1185">Reference proteome</keyword>
<accession>A0A4Q1RIJ8</accession>
<organism evidence="1 2">
    <name type="scientific">Blautia faecicola</name>
    <dbReference type="NCBI Taxonomy" id="2509240"/>
    <lineage>
        <taxon>Bacteria</taxon>
        <taxon>Bacillati</taxon>
        <taxon>Bacillota</taxon>
        <taxon>Clostridia</taxon>
        <taxon>Lachnospirales</taxon>
        <taxon>Lachnospiraceae</taxon>
        <taxon>Blautia</taxon>
    </lineage>
</organism>
<dbReference type="EMBL" id="SDKC01000001">
    <property type="protein sequence ID" value="RXS75537.1"/>
    <property type="molecule type" value="Genomic_DNA"/>
</dbReference>
<dbReference type="Gene3D" id="3.40.50.150">
    <property type="entry name" value="Vaccinia Virus protein VP39"/>
    <property type="match status" value="1"/>
</dbReference>
<sequence>MELSRRLRMNASFVTPGNRLADVGTDHGYIPIALRLEGVIPSALAMDINPGPLERAKEHIRQFDLETDIHTRLSDGVQALCPGEADSVLIAGMGGALTIKILEAGKDVLSSVQELILQPQSEIDKVRLYLLTHGYAITGEEMVFEDGKYYPAMRAVHGEMPLWQDVELQYGKYLLEEKHPVLQEYLKEKEKTCKKIQEKLAADGKKAEKITARQKELEDELRLIGQALEVYER</sequence>
<keyword evidence="1" id="KW-0489">Methyltransferase</keyword>
<dbReference type="PANTHER" id="PTHR38451:SF1">
    <property type="entry name" value="TRNA (ADENINE(22)-N(1))-METHYLTRANSFERASE"/>
    <property type="match status" value="1"/>
</dbReference>
<evidence type="ECO:0000313" key="1">
    <source>
        <dbReference type="EMBL" id="RXS75537.1"/>
    </source>
</evidence>
<name>A0A4Q1RIJ8_9FIRM</name>
<dbReference type="PANTHER" id="PTHR38451">
    <property type="entry name" value="TRNA (ADENINE(22)-N(1))-METHYLTRANSFERASE"/>
    <property type="match status" value="1"/>
</dbReference>
<dbReference type="AlphaFoldDB" id="A0A4Q1RIJ8"/>
<dbReference type="Pfam" id="PF12847">
    <property type="entry name" value="Methyltransf_18"/>
    <property type="match status" value="1"/>
</dbReference>